<evidence type="ECO:0000313" key="2">
    <source>
        <dbReference type="Proteomes" id="UP000283128"/>
    </source>
</evidence>
<dbReference type="OrthoDB" id="3537207at2"/>
<dbReference type="Proteomes" id="UP000283128">
    <property type="component" value="Unassembled WGS sequence"/>
</dbReference>
<dbReference type="AlphaFoldDB" id="A0A437PZK8"/>
<comment type="caution">
    <text evidence="1">The sequence shown here is derived from an EMBL/GenBank/DDBJ whole genome shotgun (WGS) entry which is preliminary data.</text>
</comment>
<name>A0A437PZK8_9ACTN</name>
<proteinExistence type="predicted"/>
<dbReference type="RefSeq" id="WP_127826829.1">
    <property type="nucleotide sequence ID" value="NZ_RZYA01000002.1"/>
</dbReference>
<protein>
    <submittedName>
        <fullName evidence="1">Uncharacterized protein</fullName>
    </submittedName>
</protein>
<evidence type="ECO:0000313" key="1">
    <source>
        <dbReference type="EMBL" id="RVU27673.1"/>
    </source>
</evidence>
<reference evidence="1 2" key="1">
    <citation type="submission" date="2019-01" db="EMBL/GenBank/DDBJ databases">
        <title>Genome sequences of Streptomyces and Rhizobium isolates collected from root and soil.</title>
        <authorList>
            <person name="Chhettri S."/>
            <person name="Sevigny J.L."/>
            <person name="Sen A."/>
            <person name="Ennis N."/>
            <person name="Tisa L."/>
        </authorList>
    </citation>
    <scope>NUCLEOTIDE SEQUENCE [LARGE SCALE GENOMIC DNA]</scope>
    <source>
        <strain evidence="1 2">San01</strain>
    </source>
</reference>
<dbReference type="EMBL" id="RZYA01000002">
    <property type="protein sequence ID" value="RVU27673.1"/>
    <property type="molecule type" value="Genomic_DNA"/>
</dbReference>
<organism evidence="1 2">
    <name type="scientific">Streptomyces antnestii</name>
    <dbReference type="NCBI Taxonomy" id="2494256"/>
    <lineage>
        <taxon>Bacteria</taxon>
        <taxon>Bacillati</taxon>
        <taxon>Actinomycetota</taxon>
        <taxon>Actinomycetes</taxon>
        <taxon>Kitasatosporales</taxon>
        <taxon>Streptomycetaceae</taxon>
        <taxon>Streptomyces</taxon>
    </lineage>
</organism>
<gene>
    <name evidence="1" type="ORF">EOT10_05035</name>
</gene>
<keyword evidence="2" id="KW-1185">Reference proteome</keyword>
<sequence>MESPEVESWYRFLIGSLAVVAARPDELITSWLDAHRFDIDDVVLDFECAVGPLVHLVEVGRVTEEIASLLRRITAAFDELSRAENAGRWTDEALATDPAWAEVRDLARRSLHGLTGQRQVPLPQIDRGTGRT</sequence>
<accession>A0A437PZK8</accession>